<protein>
    <submittedName>
        <fullName evidence="1">Uncharacterized protein</fullName>
    </submittedName>
</protein>
<name>A0ACC0G5L4_9ERIC</name>
<accession>A0ACC0G5L4</accession>
<dbReference type="Proteomes" id="UP001060215">
    <property type="component" value="Chromosome 10"/>
</dbReference>
<evidence type="ECO:0000313" key="1">
    <source>
        <dbReference type="EMBL" id="KAI7996386.1"/>
    </source>
</evidence>
<dbReference type="EMBL" id="CM045767">
    <property type="protein sequence ID" value="KAI7996386.1"/>
    <property type="molecule type" value="Genomic_DNA"/>
</dbReference>
<reference evidence="1 2" key="1">
    <citation type="journal article" date="2022" name="Plant J.">
        <title>Chromosome-level genome of Camellia lanceoleosa provides a valuable resource for understanding genome evolution and self-incompatibility.</title>
        <authorList>
            <person name="Gong W."/>
            <person name="Xiao S."/>
            <person name="Wang L."/>
            <person name="Liao Z."/>
            <person name="Chang Y."/>
            <person name="Mo W."/>
            <person name="Hu G."/>
            <person name="Li W."/>
            <person name="Zhao G."/>
            <person name="Zhu H."/>
            <person name="Hu X."/>
            <person name="Ji K."/>
            <person name="Xiang X."/>
            <person name="Song Q."/>
            <person name="Yuan D."/>
            <person name="Jin S."/>
            <person name="Zhang L."/>
        </authorList>
    </citation>
    <scope>NUCLEOTIDE SEQUENCE [LARGE SCALE GENOMIC DNA]</scope>
    <source>
        <strain evidence="1">SQ_2022a</strain>
    </source>
</reference>
<evidence type="ECO:0000313" key="2">
    <source>
        <dbReference type="Proteomes" id="UP001060215"/>
    </source>
</evidence>
<keyword evidence="2" id="KW-1185">Reference proteome</keyword>
<proteinExistence type="predicted"/>
<gene>
    <name evidence="1" type="ORF">LOK49_LG10G00939</name>
</gene>
<comment type="caution">
    <text evidence="1">The sequence shown here is derived from an EMBL/GenBank/DDBJ whole genome shotgun (WGS) entry which is preliminary data.</text>
</comment>
<organism evidence="1 2">
    <name type="scientific">Camellia lanceoleosa</name>
    <dbReference type="NCBI Taxonomy" id="1840588"/>
    <lineage>
        <taxon>Eukaryota</taxon>
        <taxon>Viridiplantae</taxon>
        <taxon>Streptophyta</taxon>
        <taxon>Embryophyta</taxon>
        <taxon>Tracheophyta</taxon>
        <taxon>Spermatophyta</taxon>
        <taxon>Magnoliopsida</taxon>
        <taxon>eudicotyledons</taxon>
        <taxon>Gunneridae</taxon>
        <taxon>Pentapetalae</taxon>
        <taxon>asterids</taxon>
        <taxon>Ericales</taxon>
        <taxon>Theaceae</taxon>
        <taxon>Camellia</taxon>
    </lineage>
</organism>
<sequence>MFVYDVNNNTWETLPDKDEGLAFIRRSYNNLLGVGNSLYWTRLGIIHVCNMKTWRYYVTEIEGIGNQICKAYDPKPERLLHFNGKEFCLLTLDEIEGQRMERTKIRCCKFKVSKQGTKKDLGSFMASLVCHDSYIVDWPLDFHSDHGLVLLEKSKDWINIHLSYLKSSPKLTLKASTLPMMSLRTLSSLELPRTVAVATAPSSPISNDGPPSYENQERTEVDSKSDVFGANERRNHDQTPHPCPSIVASNDVEEVPNEIPIASDPLEVLSLVRGALDRVALRVRILVMMATS</sequence>